<gene>
    <name evidence="2" type="ORF">PHISCL_07324</name>
</gene>
<feature type="compositionally biased region" description="Basic and acidic residues" evidence="1">
    <location>
        <begin position="182"/>
        <end position="201"/>
    </location>
</feature>
<feature type="region of interest" description="Disordered" evidence="1">
    <location>
        <begin position="176"/>
        <end position="234"/>
    </location>
</feature>
<evidence type="ECO:0000256" key="1">
    <source>
        <dbReference type="SAM" id="MobiDB-lite"/>
    </source>
</evidence>
<sequence length="543" mass="61374">MPPVGIEPDMERRAPTTPTPLKFPTYNLSSVEGSESEASLHDLYSVLSSIKRPQDISPESFRALNLRVEPDVPIEHIVQGKQMDSLPLLPWESGQPSKDSPTAVMNNDVPYPTAERFDLLKNELLLDNDGAFREVTRLPPREGRQRVRLTQTRKFWVGLERMSQYWDSSLDNYYERPATPKKGPEDAADKGQTDAANKDNPKGNSQSDPMDIDNQTTPQASNGNPSQGNEETPMVTMYTGRRSGAGHEMPEEVREDAIRAFAEMAAWSFGCQVAAPTLPPRLAVRTLLFPIRQSFGAARSPRDRQLARKGVMEGPVFVGQCRPDTTFRNEDEAPGLGVGELCDLYREVGAMLLAAQERAREGTTEVRPGEGKWWTTKPRWGGAPNDGIEEDVSNSDEQPSMDAGSAHKRSKHAHPPSSRRSGNGRKLSNSERWKLVQPGPSLWDKKAHYMQIGKSKESPFDDIYMLSSINHHLAILHLRVHRRYIDILTWGESNASPDSDVPDNPWYVLKLRRTRWYDLFDANERLEVFKGVWRIFHYMMRKT</sequence>
<feature type="region of interest" description="Disordered" evidence="1">
    <location>
        <begin position="358"/>
        <end position="431"/>
    </location>
</feature>
<feature type="compositionally biased region" description="Polar residues" evidence="1">
    <location>
        <begin position="26"/>
        <end position="36"/>
    </location>
</feature>
<dbReference type="Proteomes" id="UP000266188">
    <property type="component" value="Unassembled WGS sequence"/>
</dbReference>
<keyword evidence="3" id="KW-1185">Reference proteome</keyword>
<feature type="compositionally biased region" description="Polar residues" evidence="1">
    <location>
        <begin position="202"/>
        <end position="230"/>
    </location>
</feature>
<comment type="caution">
    <text evidence="2">The sequence shown here is derived from an EMBL/GenBank/DDBJ whole genome shotgun (WGS) entry which is preliminary data.</text>
</comment>
<dbReference type="AlphaFoldDB" id="A0A3A2ZDF8"/>
<organism evidence="2 3">
    <name type="scientific">Aspergillus sclerotialis</name>
    <dbReference type="NCBI Taxonomy" id="2070753"/>
    <lineage>
        <taxon>Eukaryota</taxon>
        <taxon>Fungi</taxon>
        <taxon>Dikarya</taxon>
        <taxon>Ascomycota</taxon>
        <taxon>Pezizomycotina</taxon>
        <taxon>Eurotiomycetes</taxon>
        <taxon>Eurotiomycetidae</taxon>
        <taxon>Eurotiales</taxon>
        <taxon>Aspergillaceae</taxon>
        <taxon>Aspergillus</taxon>
        <taxon>Aspergillus subgen. Polypaecilum</taxon>
    </lineage>
</organism>
<dbReference type="EMBL" id="MVGC01000316">
    <property type="protein sequence ID" value="RJE20343.1"/>
    <property type="molecule type" value="Genomic_DNA"/>
</dbReference>
<accession>A0A3A2ZDF8</accession>
<name>A0A3A2ZDF8_9EURO</name>
<evidence type="ECO:0000313" key="2">
    <source>
        <dbReference type="EMBL" id="RJE20343.1"/>
    </source>
</evidence>
<proteinExistence type="predicted"/>
<dbReference type="OrthoDB" id="5407653at2759"/>
<feature type="compositionally biased region" description="Basic and acidic residues" evidence="1">
    <location>
        <begin position="358"/>
        <end position="370"/>
    </location>
</feature>
<evidence type="ECO:0000313" key="3">
    <source>
        <dbReference type="Proteomes" id="UP000266188"/>
    </source>
</evidence>
<reference evidence="3" key="1">
    <citation type="submission" date="2017-02" db="EMBL/GenBank/DDBJ databases">
        <authorList>
            <person name="Tafer H."/>
            <person name="Lopandic K."/>
        </authorList>
    </citation>
    <scope>NUCLEOTIDE SEQUENCE [LARGE SCALE GENOMIC DNA]</scope>
    <source>
        <strain evidence="3">CBS 366.77</strain>
    </source>
</reference>
<protein>
    <submittedName>
        <fullName evidence="2">Uncharacterized protein</fullName>
    </submittedName>
</protein>
<dbReference type="STRING" id="2070753.A0A3A2ZDF8"/>
<feature type="region of interest" description="Disordered" evidence="1">
    <location>
        <begin position="1"/>
        <end position="36"/>
    </location>
</feature>